<dbReference type="AlphaFoldDB" id="A0A0A0BNL0"/>
<protein>
    <submittedName>
        <fullName evidence="1">Uncharacterized protein</fullName>
    </submittedName>
</protein>
<dbReference type="Proteomes" id="UP000029839">
    <property type="component" value="Unassembled WGS sequence"/>
</dbReference>
<keyword evidence="2" id="KW-1185">Reference proteome</keyword>
<dbReference type="EMBL" id="AXCY01000089">
    <property type="protein sequence ID" value="KGM09556.1"/>
    <property type="molecule type" value="Genomic_DNA"/>
</dbReference>
<reference evidence="1 2" key="2">
    <citation type="journal article" date="2015" name="Stand. Genomic Sci.">
        <title>Draft genome sequence of Cellulomonas carbonis T26(T) and comparative analysis of six Cellulomonas genomes.</title>
        <authorList>
            <person name="Zhuang W."/>
            <person name="Zhang S."/>
            <person name="Xia X."/>
            <person name="Wang G."/>
        </authorList>
    </citation>
    <scope>NUCLEOTIDE SEQUENCE [LARGE SCALE GENOMIC DNA]</scope>
    <source>
        <strain evidence="1 2">T26</strain>
    </source>
</reference>
<evidence type="ECO:0000313" key="1">
    <source>
        <dbReference type="EMBL" id="KGM09556.1"/>
    </source>
</evidence>
<evidence type="ECO:0000313" key="2">
    <source>
        <dbReference type="Proteomes" id="UP000029839"/>
    </source>
</evidence>
<reference evidence="1 2" key="1">
    <citation type="submission" date="2013-08" db="EMBL/GenBank/DDBJ databases">
        <title>Genome sequencing of Cellulomonas carbonis T26.</title>
        <authorList>
            <person name="Chen F."/>
            <person name="Li Y."/>
            <person name="Wang G."/>
        </authorList>
    </citation>
    <scope>NUCLEOTIDE SEQUENCE [LARGE SCALE GENOMIC DNA]</scope>
    <source>
        <strain evidence="1 2">T26</strain>
    </source>
</reference>
<gene>
    <name evidence="1" type="ORF">N868_01505</name>
</gene>
<organism evidence="1 2">
    <name type="scientific">Cellulomonas carbonis T26</name>
    <dbReference type="NCBI Taxonomy" id="947969"/>
    <lineage>
        <taxon>Bacteria</taxon>
        <taxon>Bacillati</taxon>
        <taxon>Actinomycetota</taxon>
        <taxon>Actinomycetes</taxon>
        <taxon>Micrococcales</taxon>
        <taxon>Cellulomonadaceae</taxon>
        <taxon>Cellulomonas</taxon>
    </lineage>
</organism>
<proteinExistence type="predicted"/>
<comment type="caution">
    <text evidence="1">The sequence shown here is derived from an EMBL/GenBank/DDBJ whole genome shotgun (WGS) entry which is preliminary data.</text>
</comment>
<sequence>MDAPSYYGVSSRPREFFGLKRKGRLRAYGITPEHVVVPVYSEQGFVEWLVEDQLDDVRRILEQTGFEKLEKEF</sequence>
<accession>A0A0A0BNL0</accession>
<name>A0A0A0BNL0_9CELL</name>